<comment type="caution">
    <text evidence="10">The sequence shown here is derived from an EMBL/GenBank/DDBJ whole genome shotgun (WGS) entry which is preliminary data.</text>
</comment>
<dbReference type="GO" id="GO:0019843">
    <property type="term" value="F:rRNA binding"/>
    <property type="evidence" value="ECO:0007669"/>
    <property type="project" value="UniProtKB-UniRule"/>
</dbReference>
<dbReference type="FunFam" id="3.90.930.12:FF:000002">
    <property type="entry name" value="50S ribosomal protein L6"/>
    <property type="match status" value="1"/>
</dbReference>
<dbReference type="PRINTS" id="PR00059">
    <property type="entry name" value="RIBOSOMALL6"/>
</dbReference>
<dbReference type="InterPro" id="IPR000702">
    <property type="entry name" value="Ribosomal_uL6-like"/>
</dbReference>
<dbReference type="GO" id="GO:0002181">
    <property type="term" value="P:cytoplasmic translation"/>
    <property type="evidence" value="ECO:0007669"/>
    <property type="project" value="TreeGrafter"/>
</dbReference>
<dbReference type="InterPro" id="IPR019906">
    <property type="entry name" value="Ribosomal_uL6_bac-type"/>
</dbReference>
<dbReference type="GO" id="GO:0022625">
    <property type="term" value="C:cytosolic large ribosomal subunit"/>
    <property type="evidence" value="ECO:0007669"/>
    <property type="project" value="UniProtKB-UniRule"/>
</dbReference>
<evidence type="ECO:0000256" key="4">
    <source>
        <dbReference type="ARBA" id="ARBA00022980"/>
    </source>
</evidence>
<dbReference type="RefSeq" id="WP_127711049.1">
    <property type="nucleotide sequence ID" value="NZ_SACO01000013.1"/>
</dbReference>
<evidence type="ECO:0000256" key="7">
    <source>
        <dbReference type="RuleBase" id="RU003869"/>
    </source>
</evidence>
<dbReference type="HAMAP" id="MF_01365_B">
    <property type="entry name" value="Ribosomal_uL6_B"/>
    <property type="match status" value="1"/>
</dbReference>
<dbReference type="EMBL" id="SACO01000013">
    <property type="protein sequence ID" value="RVU03659.1"/>
    <property type="molecule type" value="Genomic_DNA"/>
</dbReference>
<dbReference type="SUPFAM" id="SSF56053">
    <property type="entry name" value="Ribosomal protein L6"/>
    <property type="match status" value="2"/>
</dbReference>
<feature type="domain" description="Large ribosomal subunit protein uL6 alpha-beta" evidence="9">
    <location>
        <begin position="91"/>
        <end position="164"/>
    </location>
</feature>
<keyword evidence="11" id="KW-1185">Reference proteome</keyword>
<organism evidence="10 11">
    <name type="scientific">Novosphingobium umbonatum</name>
    <dbReference type="NCBI Taxonomy" id="1908524"/>
    <lineage>
        <taxon>Bacteria</taxon>
        <taxon>Pseudomonadati</taxon>
        <taxon>Pseudomonadota</taxon>
        <taxon>Alphaproteobacteria</taxon>
        <taxon>Sphingomonadales</taxon>
        <taxon>Sphingomonadaceae</taxon>
        <taxon>Novosphingobium</taxon>
    </lineage>
</organism>
<feature type="domain" description="Large ribosomal subunit protein uL6 alpha-beta" evidence="9">
    <location>
        <begin position="11"/>
        <end position="82"/>
    </location>
</feature>
<dbReference type="PROSITE" id="PS00525">
    <property type="entry name" value="RIBOSOMAL_L6_1"/>
    <property type="match status" value="1"/>
</dbReference>
<evidence type="ECO:0000256" key="8">
    <source>
        <dbReference type="RuleBase" id="RU003870"/>
    </source>
</evidence>
<keyword evidence="3 6" id="KW-0694">RNA-binding</keyword>
<sequence>MSRIGKKPVAIPAGVSANIADGVLTVKGPKGTLTLSLVDDITYDLTDGLISVKPANDTRRARAFWGMQRTLVSNLVTGVTEGYTKTLQITGVGYRATAQGKILKLQLGYSHDVNFDVPEGIEIKTPDNTTVLISGVDKQKVGQVAAEIRRWRKPEPYKGKGIKYAGEFIFRKEGKKK</sequence>
<reference evidence="10 11" key="1">
    <citation type="submission" date="2019-01" db="EMBL/GenBank/DDBJ databases">
        <authorList>
            <person name="Chen W.-M."/>
        </authorList>
    </citation>
    <scope>NUCLEOTIDE SEQUENCE [LARGE SCALE GENOMIC DNA]</scope>
    <source>
        <strain evidence="10 11">FSY-9</strain>
    </source>
</reference>
<dbReference type="Gene3D" id="3.90.930.12">
    <property type="entry name" value="Ribosomal protein L6, alpha-beta domain"/>
    <property type="match status" value="2"/>
</dbReference>
<comment type="similarity">
    <text evidence="1 6 7">Belongs to the universal ribosomal protein uL6 family.</text>
</comment>
<dbReference type="NCBIfam" id="TIGR03654">
    <property type="entry name" value="L6_bact"/>
    <property type="match status" value="1"/>
</dbReference>
<keyword evidence="2 6" id="KW-0699">rRNA-binding</keyword>
<evidence type="ECO:0000313" key="11">
    <source>
        <dbReference type="Proteomes" id="UP000282837"/>
    </source>
</evidence>
<dbReference type="AlphaFoldDB" id="A0A3S2VRB0"/>
<evidence type="ECO:0000256" key="2">
    <source>
        <dbReference type="ARBA" id="ARBA00022730"/>
    </source>
</evidence>
<dbReference type="PIRSF" id="PIRSF002162">
    <property type="entry name" value="Ribosomal_L6"/>
    <property type="match status" value="1"/>
</dbReference>
<comment type="function">
    <text evidence="6 8">This protein binds to the 23S rRNA, and is important in its secondary structure. It is located near the subunit interface in the base of the L7/L12 stalk, and near the tRNA binding site of the peptidyltransferase center.</text>
</comment>
<dbReference type="InterPro" id="IPR036789">
    <property type="entry name" value="Ribosomal_uL6-like_a/b-dom_sf"/>
</dbReference>
<evidence type="ECO:0000313" key="10">
    <source>
        <dbReference type="EMBL" id="RVU03659.1"/>
    </source>
</evidence>
<protein>
    <recommendedName>
        <fullName evidence="6">Large ribosomal subunit protein uL6</fullName>
    </recommendedName>
</protein>
<dbReference type="PANTHER" id="PTHR11655">
    <property type="entry name" value="60S/50S RIBOSOMAL PROTEIN L6/L9"/>
    <property type="match status" value="1"/>
</dbReference>
<evidence type="ECO:0000256" key="3">
    <source>
        <dbReference type="ARBA" id="ARBA00022884"/>
    </source>
</evidence>
<proteinExistence type="inferred from homology"/>
<dbReference type="InterPro" id="IPR002358">
    <property type="entry name" value="Ribosomal_uL6_CS"/>
</dbReference>
<keyword evidence="4 6" id="KW-0689">Ribosomal protein</keyword>
<dbReference type="GO" id="GO:0003735">
    <property type="term" value="F:structural constituent of ribosome"/>
    <property type="evidence" value="ECO:0007669"/>
    <property type="project" value="UniProtKB-UniRule"/>
</dbReference>
<keyword evidence="5 6" id="KW-0687">Ribonucleoprotein</keyword>
<dbReference type="InterPro" id="IPR020040">
    <property type="entry name" value="Ribosomal_uL6_a/b-dom"/>
</dbReference>
<comment type="subunit">
    <text evidence="6">Part of the 50S ribosomal subunit.</text>
</comment>
<dbReference type="Proteomes" id="UP000282837">
    <property type="component" value="Unassembled WGS sequence"/>
</dbReference>
<dbReference type="FunFam" id="3.90.930.12:FF:000001">
    <property type="entry name" value="50S ribosomal protein L6"/>
    <property type="match status" value="1"/>
</dbReference>
<dbReference type="PANTHER" id="PTHR11655:SF14">
    <property type="entry name" value="LARGE RIBOSOMAL SUBUNIT PROTEIN UL6M"/>
    <property type="match status" value="1"/>
</dbReference>
<evidence type="ECO:0000259" key="9">
    <source>
        <dbReference type="Pfam" id="PF00347"/>
    </source>
</evidence>
<dbReference type="Pfam" id="PF00347">
    <property type="entry name" value="Ribosomal_L6"/>
    <property type="match status" value="2"/>
</dbReference>
<accession>A0A3S2VRB0</accession>
<evidence type="ECO:0000256" key="6">
    <source>
        <dbReference type="HAMAP-Rule" id="MF_01365"/>
    </source>
</evidence>
<evidence type="ECO:0000256" key="1">
    <source>
        <dbReference type="ARBA" id="ARBA00009356"/>
    </source>
</evidence>
<dbReference type="OrthoDB" id="9805007at2"/>
<evidence type="ECO:0000256" key="5">
    <source>
        <dbReference type="ARBA" id="ARBA00023274"/>
    </source>
</evidence>
<name>A0A3S2VRB0_9SPHN</name>
<gene>
    <name evidence="6" type="primary">rplF</name>
    <name evidence="10" type="ORF">EOE18_15175</name>
</gene>